<evidence type="ECO:0000313" key="12">
    <source>
        <dbReference type="EMBL" id="BBI20474.1"/>
    </source>
</evidence>
<keyword evidence="4 9" id="KW-0812">Transmembrane</keyword>
<dbReference type="PANTHER" id="PTHR45138">
    <property type="entry name" value="REGULATORY COMPONENTS OF SENSORY TRANSDUCTION SYSTEM"/>
    <property type="match status" value="1"/>
</dbReference>
<dbReference type="InterPro" id="IPR000700">
    <property type="entry name" value="PAS-assoc_C"/>
</dbReference>
<organism evidence="12 13">
    <name type="scientific">Qipengyuania flava</name>
    <dbReference type="NCBI Taxonomy" id="192812"/>
    <lineage>
        <taxon>Bacteria</taxon>
        <taxon>Pseudomonadati</taxon>
        <taxon>Pseudomonadota</taxon>
        <taxon>Alphaproteobacteria</taxon>
        <taxon>Sphingomonadales</taxon>
        <taxon>Erythrobacteraceae</taxon>
        <taxon>Qipengyuania</taxon>
    </lineage>
</organism>
<gene>
    <name evidence="12" type="ORF">EKJ_13210</name>
</gene>
<dbReference type="SUPFAM" id="SSF55073">
    <property type="entry name" value="Nucleotide cyclase"/>
    <property type="match status" value="1"/>
</dbReference>
<dbReference type="PANTHER" id="PTHR45138:SF9">
    <property type="entry name" value="DIGUANYLATE CYCLASE DGCM-RELATED"/>
    <property type="match status" value="1"/>
</dbReference>
<feature type="transmembrane region" description="Helical" evidence="9">
    <location>
        <begin position="264"/>
        <end position="285"/>
    </location>
</feature>
<evidence type="ECO:0000256" key="9">
    <source>
        <dbReference type="SAM" id="Phobius"/>
    </source>
</evidence>
<evidence type="ECO:0000256" key="6">
    <source>
        <dbReference type="ARBA" id="ARBA00023136"/>
    </source>
</evidence>
<dbReference type="InterPro" id="IPR050469">
    <property type="entry name" value="Diguanylate_Cyclase"/>
</dbReference>
<feature type="transmembrane region" description="Helical" evidence="9">
    <location>
        <begin position="155"/>
        <end position="174"/>
    </location>
</feature>
<feature type="transmembrane region" description="Helical" evidence="9">
    <location>
        <begin position="232"/>
        <end position="252"/>
    </location>
</feature>
<feature type="coiled-coil region" evidence="8">
    <location>
        <begin position="410"/>
        <end position="440"/>
    </location>
</feature>
<dbReference type="NCBIfam" id="TIGR00254">
    <property type="entry name" value="GGDEF"/>
    <property type="match status" value="1"/>
</dbReference>
<dbReference type="SUPFAM" id="SSF55785">
    <property type="entry name" value="PYP-like sensor domain (PAS domain)"/>
    <property type="match status" value="1"/>
</dbReference>
<dbReference type="InterPro" id="IPR043128">
    <property type="entry name" value="Rev_trsase/Diguanyl_cyclase"/>
</dbReference>
<feature type="domain" description="PAC" evidence="10">
    <location>
        <begin position="370"/>
        <end position="422"/>
    </location>
</feature>
<evidence type="ECO:0000256" key="3">
    <source>
        <dbReference type="ARBA" id="ARBA00022475"/>
    </source>
</evidence>
<evidence type="ECO:0000256" key="1">
    <source>
        <dbReference type="ARBA" id="ARBA00004651"/>
    </source>
</evidence>
<dbReference type="InterPro" id="IPR029787">
    <property type="entry name" value="Nucleotide_cyclase"/>
</dbReference>
<feature type="transmembrane region" description="Helical" evidence="9">
    <location>
        <begin position="89"/>
        <end position="109"/>
    </location>
</feature>
<dbReference type="EC" id="2.7.7.65" evidence="2"/>
<dbReference type="FunFam" id="3.30.70.270:FF:000001">
    <property type="entry name" value="Diguanylate cyclase domain protein"/>
    <property type="match status" value="1"/>
</dbReference>
<feature type="domain" description="GGDEF" evidence="11">
    <location>
        <begin position="468"/>
        <end position="599"/>
    </location>
</feature>
<dbReference type="Gene3D" id="2.10.70.100">
    <property type="match status" value="1"/>
</dbReference>
<evidence type="ECO:0000259" key="10">
    <source>
        <dbReference type="PROSITE" id="PS50113"/>
    </source>
</evidence>
<evidence type="ECO:0000256" key="7">
    <source>
        <dbReference type="ARBA" id="ARBA00034247"/>
    </source>
</evidence>
<protein>
    <recommendedName>
        <fullName evidence="2">diguanylate cyclase</fullName>
        <ecNumber evidence="2">2.7.7.65</ecNumber>
    </recommendedName>
</protein>
<keyword evidence="3" id="KW-1003">Cell membrane</keyword>
<reference evidence="12 13" key="1">
    <citation type="submission" date="2019-01" db="EMBL/GenBank/DDBJ databases">
        <title>Complete genome sequence of Erythrobacter flavus KJ5.</title>
        <authorList>
            <person name="Kanesaki Y."/>
            <person name="Brotosudarmo T."/>
            <person name="Moriuchi R."/>
            <person name="Awai K."/>
        </authorList>
    </citation>
    <scope>NUCLEOTIDE SEQUENCE [LARGE SCALE GENOMIC DNA]</scope>
    <source>
        <strain evidence="12 13">KJ5</strain>
    </source>
</reference>
<feature type="transmembrane region" description="Helical" evidence="9">
    <location>
        <begin position="121"/>
        <end position="143"/>
    </location>
</feature>
<dbReference type="AlphaFoldDB" id="A0A3T1CHJ8"/>
<evidence type="ECO:0000256" key="8">
    <source>
        <dbReference type="SAM" id="Coils"/>
    </source>
</evidence>
<dbReference type="Gene3D" id="3.30.450.20">
    <property type="entry name" value="PAS domain"/>
    <property type="match status" value="1"/>
</dbReference>
<accession>A0A3T1CHJ8</accession>
<comment type="catalytic activity">
    <reaction evidence="7">
        <text>2 GTP = 3',3'-c-di-GMP + 2 diphosphate</text>
        <dbReference type="Rhea" id="RHEA:24898"/>
        <dbReference type="ChEBI" id="CHEBI:33019"/>
        <dbReference type="ChEBI" id="CHEBI:37565"/>
        <dbReference type="ChEBI" id="CHEBI:58805"/>
        <dbReference type="EC" id="2.7.7.65"/>
    </reaction>
</comment>
<evidence type="ECO:0000256" key="2">
    <source>
        <dbReference type="ARBA" id="ARBA00012528"/>
    </source>
</evidence>
<dbReference type="PROSITE" id="PS50887">
    <property type="entry name" value="GGDEF"/>
    <property type="match status" value="1"/>
</dbReference>
<dbReference type="GO" id="GO:0052621">
    <property type="term" value="F:diguanylate cyclase activity"/>
    <property type="evidence" value="ECO:0007669"/>
    <property type="project" value="UniProtKB-EC"/>
</dbReference>
<dbReference type="CDD" id="cd01949">
    <property type="entry name" value="GGDEF"/>
    <property type="match status" value="1"/>
</dbReference>
<dbReference type="Pfam" id="PF00990">
    <property type="entry name" value="GGDEF"/>
    <property type="match status" value="1"/>
</dbReference>
<dbReference type="SMART" id="SM00267">
    <property type="entry name" value="GGDEF"/>
    <property type="match status" value="1"/>
</dbReference>
<evidence type="ECO:0000256" key="5">
    <source>
        <dbReference type="ARBA" id="ARBA00022989"/>
    </source>
</evidence>
<evidence type="ECO:0000256" key="4">
    <source>
        <dbReference type="ARBA" id="ARBA00022692"/>
    </source>
</evidence>
<dbReference type="InterPro" id="IPR000160">
    <property type="entry name" value="GGDEF_dom"/>
</dbReference>
<dbReference type="EMBL" id="AP019389">
    <property type="protein sequence ID" value="BBI20474.1"/>
    <property type="molecule type" value="Genomic_DNA"/>
</dbReference>
<proteinExistence type="predicted"/>
<feature type="transmembrane region" description="Helical" evidence="9">
    <location>
        <begin position="186"/>
        <end position="204"/>
    </location>
</feature>
<dbReference type="Gene3D" id="3.30.70.270">
    <property type="match status" value="1"/>
</dbReference>
<evidence type="ECO:0000313" key="13">
    <source>
        <dbReference type="Proteomes" id="UP000290057"/>
    </source>
</evidence>
<keyword evidence="8" id="KW-0175">Coiled coil</keyword>
<feature type="transmembrane region" description="Helical" evidence="9">
    <location>
        <begin position="210"/>
        <end position="227"/>
    </location>
</feature>
<dbReference type="CDD" id="cd00130">
    <property type="entry name" value="PAS"/>
    <property type="match status" value="1"/>
</dbReference>
<keyword evidence="5 9" id="KW-1133">Transmembrane helix</keyword>
<dbReference type="PROSITE" id="PS50113">
    <property type="entry name" value="PAC"/>
    <property type="match status" value="1"/>
</dbReference>
<evidence type="ECO:0000259" key="11">
    <source>
        <dbReference type="PROSITE" id="PS50887"/>
    </source>
</evidence>
<comment type="subcellular location">
    <subcellularLocation>
        <location evidence="1">Cell membrane</location>
        <topology evidence="1">Multi-pass membrane protein</topology>
    </subcellularLocation>
</comment>
<dbReference type="RefSeq" id="WP_130586327.1">
    <property type="nucleotide sequence ID" value="NZ_AP019389.1"/>
</dbReference>
<dbReference type="Pfam" id="PF05231">
    <property type="entry name" value="MASE1"/>
    <property type="match status" value="1"/>
</dbReference>
<dbReference type="Proteomes" id="UP000290057">
    <property type="component" value="Chromosome"/>
</dbReference>
<sequence length="603" mass="66121">MYYREVKVSTETELRWAALYGLAWFVCAMVALQLTEGADGIAAVWPSSGIFVAALLHLNPRGRNMVTACVAAASFAANFSAGAAPLASLGYTIANLIEGWLVFSLMGRGQSKYMLLARPLNLVRFAGSAVIGGAASALMAGVLSRNFDTIFLSSWMSTVTLGMLIVTPVILFLLQDRKHDRGILTFRGFWIMVFVILTALAAFGQADVPLLILPLVAISITTAAIGLSGAVLALLLVATIGSVLTIFNLGPVGQFFPPVEQQVLFLQVYLLALLVSTLPVALSLARHRRDLDQIATSNRLLENAERAARVGHWRHTPEMPAIYWSDEAARMLNVQHLPRTLEELTQIFHETDQLRVAGLMATALQSGVPLAFEARIERDDGTTSQFECRTEIELGADGRASEVFGTIMDVTERAEALRELERARERAETEAAEVRILAETDHLTGIPNRRKIIGRLGVEMELAEAGDQTLTIAMVDIDHFKSINDRFGHEVGDMTLVKVSQVLEAQLQRREMVGRLGGEEFLLVMPGNDAQQVRDRCLVLADALANLDWNAAGLERVTVSIGVAQYNLRWDESQLLRAADDALYRAKHSGRARCVVYEELEPL</sequence>
<keyword evidence="6 9" id="KW-0472">Membrane</keyword>
<feature type="transmembrane region" description="Helical" evidence="9">
    <location>
        <begin position="16"/>
        <end position="34"/>
    </location>
</feature>
<name>A0A3T1CHJ8_9SPHN</name>
<dbReference type="InterPro" id="IPR035965">
    <property type="entry name" value="PAS-like_dom_sf"/>
</dbReference>
<dbReference type="InterPro" id="IPR007895">
    <property type="entry name" value="MASE1"/>
</dbReference>
<dbReference type="InterPro" id="IPR000014">
    <property type="entry name" value="PAS"/>
</dbReference>
<keyword evidence="13" id="KW-1185">Reference proteome</keyword>
<dbReference type="GO" id="GO:0005886">
    <property type="term" value="C:plasma membrane"/>
    <property type="evidence" value="ECO:0007669"/>
    <property type="project" value="UniProtKB-SubCell"/>
</dbReference>